<gene>
    <name evidence="2" type="ORF">Tfer_2025</name>
</gene>
<dbReference type="PANTHER" id="PTHR47099:SF1">
    <property type="entry name" value="METHYLCOBAMIDE:COM METHYLTRANSFERASE MTBA"/>
    <property type="match status" value="1"/>
</dbReference>
<evidence type="ECO:0000313" key="2">
    <source>
        <dbReference type="EMBL" id="KNZ69387.1"/>
    </source>
</evidence>
<name>A0A0L6W1D3_9FIRM</name>
<organism evidence="2 3">
    <name type="scientific">Thermincola ferriacetica</name>
    <dbReference type="NCBI Taxonomy" id="281456"/>
    <lineage>
        <taxon>Bacteria</taxon>
        <taxon>Bacillati</taxon>
        <taxon>Bacillota</taxon>
        <taxon>Clostridia</taxon>
        <taxon>Eubacteriales</taxon>
        <taxon>Thermincolaceae</taxon>
        <taxon>Thermincola</taxon>
    </lineage>
</organism>
<dbReference type="InterPro" id="IPR000257">
    <property type="entry name" value="Uroporphyrinogen_deCOase"/>
</dbReference>
<reference evidence="3" key="1">
    <citation type="submission" date="2015-07" db="EMBL/GenBank/DDBJ databases">
        <title>Complete Genome of Thermincola ferriacetica strain Z-0001T.</title>
        <authorList>
            <person name="Lusk B."/>
            <person name="Badalamenti J.P."/>
            <person name="Parameswaran P."/>
            <person name="Bond D.R."/>
            <person name="Torres C.I."/>
        </authorList>
    </citation>
    <scope>NUCLEOTIDE SEQUENCE [LARGE SCALE GENOMIC DNA]</scope>
    <source>
        <strain evidence="3">Z-0001</strain>
    </source>
</reference>
<dbReference type="SUPFAM" id="SSF51726">
    <property type="entry name" value="UROD/MetE-like"/>
    <property type="match status" value="1"/>
</dbReference>
<sequence length="358" mass="39295">MGNEFKSEMTGLERALAALSYKKPDRVPVASLVCGAARRVLGVTYDKWSQDADLIADSLLQTHQIMNNEFDIFVMLVDLSVEAGSFGQKVIFPIESTAYADPDDPLIKTVDDYRRIPRINPRETGRMKVVIEATAKVAKAKAKEYGVCGFVYAPLGVIGAMRGHEKMFIDCIKNRDAIIEACEIITPVLEEYAVAQVEAGAQAIVIDTLYASATIMSPKMWEAIEAPFAKRIADAVRKAGGAVVLHNCGGGIYFDVQQKWTNPVAISHAYPAADCKTWEEHAAKWGKKIVSIGYLEPAKVGMFWNEEQVMEEARKCIETYKDCDGGFILSTGCEFPPNGTLINAMAIIKAAKAYGSYK</sequence>
<dbReference type="RefSeq" id="WP_242843576.1">
    <property type="nucleotide sequence ID" value="NZ_LGTE01000013.1"/>
</dbReference>
<dbReference type="InterPro" id="IPR052024">
    <property type="entry name" value="Methanogen_methyltrans"/>
</dbReference>
<dbReference type="Gene3D" id="3.20.20.210">
    <property type="match status" value="1"/>
</dbReference>
<dbReference type="Pfam" id="PF01208">
    <property type="entry name" value="URO-D"/>
    <property type="match status" value="1"/>
</dbReference>
<evidence type="ECO:0000313" key="3">
    <source>
        <dbReference type="Proteomes" id="UP000037175"/>
    </source>
</evidence>
<dbReference type="InterPro" id="IPR038071">
    <property type="entry name" value="UROD/MetE-like_sf"/>
</dbReference>
<keyword evidence="3" id="KW-1185">Reference proteome</keyword>
<accession>A0A0L6W1D3</accession>
<comment type="caution">
    <text evidence="2">The sequence shown here is derived from an EMBL/GenBank/DDBJ whole genome shotgun (WGS) entry which is preliminary data.</text>
</comment>
<keyword evidence="2" id="KW-0489">Methyltransferase</keyword>
<dbReference type="PANTHER" id="PTHR47099">
    <property type="entry name" value="METHYLCOBAMIDE:COM METHYLTRANSFERASE MTBA"/>
    <property type="match status" value="1"/>
</dbReference>
<protein>
    <submittedName>
        <fullName evidence="2">MtaA/CmuA family methyltransferase</fullName>
    </submittedName>
</protein>
<feature type="domain" description="Uroporphyrinogen decarboxylase (URO-D)" evidence="1">
    <location>
        <begin position="13"/>
        <end position="354"/>
    </location>
</feature>
<dbReference type="EMBL" id="LGTE01000013">
    <property type="protein sequence ID" value="KNZ69387.1"/>
    <property type="molecule type" value="Genomic_DNA"/>
</dbReference>
<dbReference type="GO" id="GO:0008168">
    <property type="term" value="F:methyltransferase activity"/>
    <property type="evidence" value="ECO:0007669"/>
    <property type="project" value="UniProtKB-KW"/>
</dbReference>
<dbReference type="AlphaFoldDB" id="A0A0L6W1D3"/>
<proteinExistence type="predicted"/>
<dbReference type="Proteomes" id="UP000037175">
    <property type="component" value="Unassembled WGS sequence"/>
</dbReference>
<dbReference type="GO" id="GO:0032259">
    <property type="term" value="P:methylation"/>
    <property type="evidence" value="ECO:0007669"/>
    <property type="project" value="UniProtKB-KW"/>
</dbReference>
<dbReference type="GO" id="GO:0004853">
    <property type="term" value="F:uroporphyrinogen decarboxylase activity"/>
    <property type="evidence" value="ECO:0007669"/>
    <property type="project" value="InterPro"/>
</dbReference>
<evidence type="ECO:0000259" key="1">
    <source>
        <dbReference type="Pfam" id="PF01208"/>
    </source>
</evidence>
<dbReference type="GO" id="GO:0006779">
    <property type="term" value="P:porphyrin-containing compound biosynthetic process"/>
    <property type="evidence" value="ECO:0007669"/>
    <property type="project" value="InterPro"/>
</dbReference>
<keyword evidence="2" id="KW-0808">Transferase</keyword>